<protein>
    <submittedName>
        <fullName evidence="1">Uncharacterized protein</fullName>
    </submittedName>
</protein>
<accession>A0A2P2NPX4</accession>
<evidence type="ECO:0000313" key="1">
    <source>
        <dbReference type="EMBL" id="MBX44523.1"/>
    </source>
</evidence>
<organism evidence="1">
    <name type="scientific">Rhizophora mucronata</name>
    <name type="common">Asiatic mangrove</name>
    <dbReference type="NCBI Taxonomy" id="61149"/>
    <lineage>
        <taxon>Eukaryota</taxon>
        <taxon>Viridiplantae</taxon>
        <taxon>Streptophyta</taxon>
        <taxon>Embryophyta</taxon>
        <taxon>Tracheophyta</taxon>
        <taxon>Spermatophyta</taxon>
        <taxon>Magnoliopsida</taxon>
        <taxon>eudicotyledons</taxon>
        <taxon>Gunneridae</taxon>
        <taxon>Pentapetalae</taxon>
        <taxon>rosids</taxon>
        <taxon>fabids</taxon>
        <taxon>Malpighiales</taxon>
        <taxon>Rhizophoraceae</taxon>
        <taxon>Rhizophora</taxon>
    </lineage>
</organism>
<dbReference type="EMBL" id="GGEC01064039">
    <property type="protein sequence ID" value="MBX44523.1"/>
    <property type="molecule type" value="Transcribed_RNA"/>
</dbReference>
<reference evidence="1" key="1">
    <citation type="submission" date="2018-02" db="EMBL/GenBank/DDBJ databases">
        <title>Rhizophora mucronata_Transcriptome.</title>
        <authorList>
            <person name="Meera S.P."/>
            <person name="Sreeshan A."/>
            <person name="Augustine A."/>
        </authorList>
    </citation>
    <scope>NUCLEOTIDE SEQUENCE</scope>
    <source>
        <tissue evidence="1">Leaf</tissue>
    </source>
</reference>
<dbReference type="AlphaFoldDB" id="A0A2P2NPX4"/>
<name>A0A2P2NPX4_RHIMU</name>
<proteinExistence type="predicted"/>
<sequence>MIFLEGLCRMLPACVCKYWSLRSRIMFEFEPLPLAKKFR</sequence>